<dbReference type="RefSeq" id="WP_269041583.1">
    <property type="nucleotide sequence ID" value="NZ_CP114040.1"/>
</dbReference>
<evidence type="ECO:0000313" key="2">
    <source>
        <dbReference type="Proteomes" id="UP001164459"/>
    </source>
</evidence>
<accession>A0ABY7HIS7</accession>
<dbReference type="EMBL" id="CP114040">
    <property type="protein sequence ID" value="WAS99222.1"/>
    <property type="molecule type" value="Genomic_DNA"/>
</dbReference>
<keyword evidence="2" id="KW-1185">Reference proteome</keyword>
<name>A0ABY7HIS7_9BACT</name>
<evidence type="ECO:0000313" key="1">
    <source>
        <dbReference type="EMBL" id="WAS99222.1"/>
    </source>
</evidence>
<dbReference type="Proteomes" id="UP001164459">
    <property type="component" value="Chromosome"/>
</dbReference>
<sequence>MAADEACEVIDAVVAQGASAADFVGRSALPAKTQREFRRILETRAASLRDERP</sequence>
<gene>
    <name evidence="1" type="ORF">O0S08_24095</name>
</gene>
<organism evidence="1 2">
    <name type="scientific">Nannocystis punicea</name>
    <dbReference type="NCBI Taxonomy" id="2995304"/>
    <lineage>
        <taxon>Bacteria</taxon>
        <taxon>Pseudomonadati</taxon>
        <taxon>Myxococcota</taxon>
        <taxon>Polyangia</taxon>
        <taxon>Nannocystales</taxon>
        <taxon>Nannocystaceae</taxon>
        <taxon>Nannocystis</taxon>
    </lineage>
</organism>
<proteinExistence type="predicted"/>
<reference evidence="1" key="1">
    <citation type="submission" date="2022-11" db="EMBL/GenBank/DDBJ databases">
        <title>Minimal conservation of predation-associated metabolite biosynthetic gene clusters underscores biosynthetic potential of Myxococcota including descriptions for ten novel species: Archangium lansinium sp. nov., Myxococcus landrumus sp. nov., Nannocystis bai.</title>
        <authorList>
            <person name="Ahearne A."/>
            <person name="Stevens C."/>
            <person name="Dowd S."/>
        </authorList>
    </citation>
    <scope>NUCLEOTIDE SEQUENCE</scope>
    <source>
        <strain evidence="1">Fl3</strain>
    </source>
</reference>
<protein>
    <submittedName>
        <fullName evidence="1">Uncharacterized protein</fullName>
    </submittedName>
</protein>